<dbReference type="RefSeq" id="WP_228106251.1">
    <property type="nucleotide sequence ID" value="NZ_CP101637.1"/>
</dbReference>
<dbReference type="SMART" id="SM00287">
    <property type="entry name" value="SH3b"/>
    <property type="match status" value="5"/>
</dbReference>
<dbReference type="Gene3D" id="2.30.30.40">
    <property type="entry name" value="SH3 Domains"/>
    <property type="match status" value="5"/>
</dbReference>
<keyword evidence="3" id="KW-1185">Reference proteome</keyword>
<gene>
    <name evidence="2" type="ORF">TEMA_00310</name>
</gene>
<reference evidence="2 3" key="1">
    <citation type="submission" date="2022-07" db="EMBL/GenBank/DDBJ databases">
        <title>Genome sequence of Terrisporobacter mayombei DSM6539.</title>
        <authorList>
            <person name="Boeer T."/>
            <person name="Bengelsdorf F.R."/>
            <person name="Daniel R."/>
            <person name="Poehlein A."/>
        </authorList>
    </citation>
    <scope>NUCLEOTIDE SEQUENCE [LARGE SCALE GENOMIC DNA]</scope>
    <source>
        <strain evidence="2 3">DSM 6539</strain>
    </source>
</reference>
<dbReference type="InterPro" id="IPR052354">
    <property type="entry name" value="Cell_Wall_Dynamics_Protein"/>
</dbReference>
<evidence type="ECO:0000313" key="2">
    <source>
        <dbReference type="EMBL" id="WMT79764.1"/>
    </source>
</evidence>
<proteinExistence type="predicted"/>
<dbReference type="InterPro" id="IPR003646">
    <property type="entry name" value="SH3-like_bac-type"/>
</dbReference>
<organism evidence="2 3">
    <name type="scientific">Terrisporobacter mayombei</name>
    <dbReference type="NCBI Taxonomy" id="1541"/>
    <lineage>
        <taxon>Bacteria</taxon>
        <taxon>Bacillati</taxon>
        <taxon>Bacillota</taxon>
        <taxon>Clostridia</taxon>
        <taxon>Peptostreptococcales</taxon>
        <taxon>Peptostreptococcaceae</taxon>
        <taxon>Terrisporobacter</taxon>
    </lineage>
</organism>
<feature type="domain" description="SH3b" evidence="1">
    <location>
        <begin position="307"/>
        <end position="367"/>
    </location>
</feature>
<evidence type="ECO:0000259" key="1">
    <source>
        <dbReference type="PROSITE" id="PS51781"/>
    </source>
</evidence>
<dbReference type="InterPro" id="IPR036028">
    <property type="entry name" value="SH3-like_dom_sf"/>
</dbReference>
<feature type="domain" description="SH3b" evidence="1">
    <location>
        <begin position="240"/>
        <end position="305"/>
    </location>
</feature>
<dbReference type="Proteomes" id="UP001235030">
    <property type="component" value="Chromosome"/>
</dbReference>
<dbReference type="SUPFAM" id="SSF50044">
    <property type="entry name" value="SH3-domain"/>
    <property type="match status" value="1"/>
</dbReference>
<dbReference type="PROSITE" id="PS51781">
    <property type="entry name" value="SH3B"/>
    <property type="match status" value="5"/>
</dbReference>
<dbReference type="PANTHER" id="PTHR34408">
    <property type="entry name" value="FAMILY PROTEIN, PUTATIVE-RELATED"/>
    <property type="match status" value="1"/>
</dbReference>
<accession>A0ABY9PXL4</accession>
<dbReference type="EMBL" id="CP101637">
    <property type="protein sequence ID" value="WMT79764.1"/>
    <property type="molecule type" value="Genomic_DNA"/>
</dbReference>
<name>A0ABY9PXL4_9FIRM</name>
<feature type="domain" description="SH3b" evidence="1">
    <location>
        <begin position="176"/>
        <end position="239"/>
    </location>
</feature>
<protein>
    <recommendedName>
        <fullName evidence="1">SH3b domain-containing protein</fullName>
    </recommendedName>
</protein>
<sequence>MKKIEKVILGSLVVGTTVSSSIVFIQAEKLGETQYYLADNLNMRKGPGTDYISIGTLKKGTIITPLEYSQDKLWVKVKYNNQYVWMCAKYIKKVENSNETDKKLGDYKTKEKLNLRKGPSTDNIITLTIPKGNTIEVIDFSCDNNWAKVNYNNQTGWVSNTYIEKITSQGDNDVSKYEDHITTSSVNVRTGPSTNYKKIGVLSKDVLVKPIGFDKYGDWVKFNYNGKESWICKSYLKKVSDNNTLYTSENVNLRTSSSVNSTKICTIPKNAKVSILSYNSDKTWAQVKYNDKSGWVIAEYLTSKATQNYKLGTTTTRLNLRDLPNLDGKTLITMPSGASIKIYEEKNGWLKVSYNNIVGYCVAVYVK</sequence>
<feature type="domain" description="SH3b" evidence="1">
    <location>
        <begin position="99"/>
        <end position="167"/>
    </location>
</feature>
<dbReference type="Pfam" id="PF08239">
    <property type="entry name" value="SH3_3"/>
    <property type="match status" value="5"/>
</dbReference>
<feature type="domain" description="SH3b" evidence="1">
    <location>
        <begin position="31"/>
        <end position="95"/>
    </location>
</feature>
<evidence type="ECO:0000313" key="3">
    <source>
        <dbReference type="Proteomes" id="UP001235030"/>
    </source>
</evidence>
<dbReference type="PANTHER" id="PTHR34408:SF1">
    <property type="entry name" value="GLYCOSYL HYDROLASE FAMILY 19 DOMAIN-CONTAINING PROTEIN HI_1415"/>
    <property type="match status" value="1"/>
</dbReference>